<accession>A0AAV7M871</accession>
<protein>
    <submittedName>
        <fullName evidence="1">Uncharacterized protein</fullName>
    </submittedName>
</protein>
<gene>
    <name evidence="1" type="ORF">NDU88_003219</name>
</gene>
<dbReference type="PROSITE" id="PS00141">
    <property type="entry name" value="ASP_PROTEASE"/>
    <property type="match status" value="1"/>
</dbReference>
<dbReference type="PANTHER" id="PTHR33064">
    <property type="entry name" value="POL PROTEIN"/>
    <property type="match status" value="1"/>
</dbReference>
<name>A0AAV7M871_PLEWA</name>
<proteinExistence type="predicted"/>
<dbReference type="InterPro" id="IPR001969">
    <property type="entry name" value="Aspartic_peptidase_AS"/>
</dbReference>
<dbReference type="Gene3D" id="3.30.70.270">
    <property type="match status" value="1"/>
</dbReference>
<dbReference type="Proteomes" id="UP001066276">
    <property type="component" value="Chromosome 10"/>
</dbReference>
<dbReference type="InterPro" id="IPR043128">
    <property type="entry name" value="Rev_trsase/Diguanyl_cyclase"/>
</dbReference>
<dbReference type="EMBL" id="JANPWB010000014">
    <property type="protein sequence ID" value="KAJ1098103.1"/>
    <property type="molecule type" value="Genomic_DNA"/>
</dbReference>
<dbReference type="PANTHER" id="PTHR33064:SF37">
    <property type="entry name" value="RIBONUCLEASE H"/>
    <property type="match status" value="1"/>
</dbReference>
<keyword evidence="2" id="KW-1185">Reference proteome</keyword>
<sequence>MAWVNIRRCEEDGRKCDVRGDEQGGMVLSLKSGDGEKGSRAKQPMCEVLIGGRKLELMADSGSPWTIVVQDYFERIFEGIWSTTDLNEPDILAESFDGTTIDLVGFVETEIVFKERRANIKLYVAAKDVNVLGWRDQGEGVIPKKSLVDAIVNAPAPDNREKLLSFTGLCYSKFIENFAAKMEPLRELTRKGVQCIWTERQS</sequence>
<organism evidence="1 2">
    <name type="scientific">Pleurodeles waltl</name>
    <name type="common">Iberian ribbed newt</name>
    <dbReference type="NCBI Taxonomy" id="8319"/>
    <lineage>
        <taxon>Eukaryota</taxon>
        <taxon>Metazoa</taxon>
        <taxon>Chordata</taxon>
        <taxon>Craniata</taxon>
        <taxon>Vertebrata</taxon>
        <taxon>Euteleostomi</taxon>
        <taxon>Amphibia</taxon>
        <taxon>Batrachia</taxon>
        <taxon>Caudata</taxon>
        <taxon>Salamandroidea</taxon>
        <taxon>Salamandridae</taxon>
        <taxon>Pleurodelinae</taxon>
        <taxon>Pleurodeles</taxon>
    </lineage>
</organism>
<dbReference type="SUPFAM" id="SSF56672">
    <property type="entry name" value="DNA/RNA polymerases"/>
    <property type="match status" value="1"/>
</dbReference>
<dbReference type="InterPro" id="IPR043502">
    <property type="entry name" value="DNA/RNA_pol_sf"/>
</dbReference>
<evidence type="ECO:0000313" key="2">
    <source>
        <dbReference type="Proteomes" id="UP001066276"/>
    </source>
</evidence>
<dbReference type="AlphaFoldDB" id="A0AAV7M871"/>
<dbReference type="GO" id="GO:0004190">
    <property type="term" value="F:aspartic-type endopeptidase activity"/>
    <property type="evidence" value="ECO:0007669"/>
    <property type="project" value="InterPro"/>
</dbReference>
<dbReference type="InterPro" id="IPR051320">
    <property type="entry name" value="Viral_Replic_Matur_Polypro"/>
</dbReference>
<evidence type="ECO:0000313" key="1">
    <source>
        <dbReference type="EMBL" id="KAJ1098103.1"/>
    </source>
</evidence>
<comment type="caution">
    <text evidence="1">The sequence shown here is derived from an EMBL/GenBank/DDBJ whole genome shotgun (WGS) entry which is preliminary data.</text>
</comment>
<dbReference type="GO" id="GO:0006508">
    <property type="term" value="P:proteolysis"/>
    <property type="evidence" value="ECO:0007669"/>
    <property type="project" value="InterPro"/>
</dbReference>
<reference evidence="1" key="1">
    <citation type="journal article" date="2022" name="bioRxiv">
        <title>Sequencing and chromosome-scale assembly of the giantPleurodeles waltlgenome.</title>
        <authorList>
            <person name="Brown T."/>
            <person name="Elewa A."/>
            <person name="Iarovenko S."/>
            <person name="Subramanian E."/>
            <person name="Araus A.J."/>
            <person name="Petzold A."/>
            <person name="Susuki M."/>
            <person name="Suzuki K.-i.T."/>
            <person name="Hayashi T."/>
            <person name="Toyoda A."/>
            <person name="Oliveira C."/>
            <person name="Osipova E."/>
            <person name="Leigh N.D."/>
            <person name="Simon A."/>
            <person name="Yun M.H."/>
        </authorList>
    </citation>
    <scope>NUCLEOTIDE SEQUENCE</scope>
    <source>
        <strain evidence="1">20211129_DDA</strain>
        <tissue evidence="1">Liver</tissue>
    </source>
</reference>